<name>A0A6A5XCI5_9PLEO</name>
<dbReference type="Proteomes" id="UP000799778">
    <property type="component" value="Unassembled WGS sequence"/>
</dbReference>
<keyword evidence="1" id="KW-0732">Signal</keyword>
<evidence type="ECO:0000313" key="3">
    <source>
        <dbReference type="Proteomes" id="UP000799778"/>
    </source>
</evidence>
<gene>
    <name evidence="2" type="ORF">BU24DRAFT_454847</name>
</gene>
<keyword evidence="3" id="KW-1185">Reference proteome</keyword>
<protein>
    <submittedName>
        <fullName evidence="2">Uncharacterized protein</fullName>
    </submittedName>
</protein>
<feature type="chain" id="PRO_5025643666" evidence="1">
    <location>
        <begin position="19"/>
        <end position="223"/>
    </location>
</feature>
<organism evidence="2 3">
    <name type="scientific">Aaosphaeria arxii CBS 175.79</name>
    <dbReference type="NCBI Taxonomy" id="1450172"/>
    <lineage>
        <taxon>Eukaryota</taxon>
        <taxon>Fungi</taxon>
        <taxon>Dikarya</taxon>
        <taxon>Ascomycota</taxon>
        <taxon>Pezizomycotina</taxon>
        <taxon>Dothideomycetes</taxon>
        <taxon>Pleosporomycetidae</taxon>
        <taxon>Pleosporales</taxon>
        <taxon>Pleosporales incertae sedis</taxon>
        <taxon>Aaosphaeria</taxon>
    </lineage>
</organism>
<evidence type="ECO:0000256" key="1">
    <source>
        <dbReference type="SAM" id="SignalP"/>
    </source>
</evidence>
<reference evidence="2" key="1">
    <citation type="journal article" date="2020" name="Stud. Mycol.">
        <title>101 Dothideomycetes genomes: a test case for predicting lifestyles and emergence of pathogens.</title>
        <authorList>
            <person name="Haridas S."/>
            <person name="Albert R."/>
            <person name="Binder M."/>
            <person name="Bloem J."/>
            <person name="Labutti K."/>
            <person name="Salamov A."/>
            <person name="Andreopoulos B."/>
            <person name="Baker S."/>
            <person name="Barry K."/>
            <person name="Bills G."/>
            <person name="Bluhm B."/>
            <person name="Cannon C."/>
            <person name="Castanera R."/>
            <person name="Culley D."/>
            <person name="Daum C."/>
            <person name="Ezra D."/>
            <person name="Gonzalez J."/>
            <person name="Henrissat B."/>
            <person name="Kuo A."/>
            <person name="Liang C."/>
            <person name="Lipzen A."/>
            <person name="Lutzoni F."/>
            <person name="Magnuson J."/>
            <person name="Mondo S."/>
            <person name="Nolan M."/>
            <person name="Ohm R."/>
            <person name="Pangilinan J."/>
            <person name="Park H.-J."/>
            <person name="Ramirez L."/>
            <person name="Alfaro M."/>
            <person name="Sun H."/>
            <person name="Tritt A."/>
            <person name="Yoshinaga Y."/>
            <person name="Zwiers L.-H."/>
            <person name="Turgeon B."/>
            <person name="Goodwin S."/>
            <person name="Spatafora J."/>
            <person name="Crous P."/>
            <person name="Grigoriev I."/>
        </authorList>
    </citation>
    <scope>NUCLEOTIDE SEQUENCE</scope>
    <source>
        <strain evidence="2">CBS 175.79</strain>
    </source>
</reference>
<dbReference type="RefSeq" id="XP_033378823.1">
    <property type="nucleotide sequence ID" value="XM_033531342.1"/>
</dbReference>
<feature type="signal peptide" evidence="1">
    <location>
        <begin position="1"/>
        <end position="18"/>
    </location>
</feature>
<sequence length="223" mass="24048">MKSFAIASLLLSAPAALALPDVVAQALPEGCASYPGYNEDTGIAGPWVLQTVDTENAAINGFSDISVYSIAYNPATDRKPTIRWGFINFPNDNKYAKTPLQCQDGVLHARPATDLTAAGAPTNYQWTPLVIAPYPYAANLMYKIEGEEVKIFEHYIDGVKQPGAFIGGYDNSTTWGFQYQPANQGSSGLDYFSIRLLGPNSADPTTGEALRANETRGFIKILG</sequence>
<dbReference type="OrthoDB" id="3545468at2759"/>
<evidence type="ECO:0000313" key="2">
    <source>
        <dbReference type="EMBL" id="KAF2010484.1"/>
    </source>
</evidence>
<dbReference type="AlphaFoldDB" id="A0A6A5XCI5"/>
<proteinExistence type="predicted"/>
<dbReference type="GeneID" id="54288739"/>
<accession>A0A6A5XCI5</accession>
<dbReference type="EMBL" id="ML978076">
    <property type="protein sequence ID" value="KAF2010484.1"/>
    <property type="molecule type" value="Genomic_DNA"/>
</dbReference>